<feature type="transmembrane region" description="Helical" evidence="2">
    <location>
        <begin position="33"/>
        <end position="55"/>
    </location>
</feature>
<dbReference type="EMBL" id="MCFJ01000014">
    <property type="protein sequence ID" value="ORY59220.1"/>
    <property type="molecule type" value="Genomic_DNA"/>
</dbReference>
<keyword evidence="2" id="KW-1133">Transmembrane helix</keyword>
<evidence type="ECO:0000313" key="4">
    <source>
        <dbReference type="Proteomes" id="UP000193689"/>
    </source>
</evidence>
<dbReference type="OrthoDB" id="4084551at2759"/>
<dbReference type="InParanoid" id="A0A1Y2DJ35"/>
<evidence type="ECO:0000313" key="3">
    <source>
        <dbReference type="EMBL" id="ORY59220.1"/>
    </source>
</evidence>
<keyword evidence="4" id="KW-1185">Reference proteome</keyword>
<name>A0A1Y2DJ35_9PEZI</name>
<keyword evidence="2" id="KW-0812">Transmembrane</keyword>
<dbReference type="Proteomes" id="UP000193689">
    <property type="component" value="Unassembled WGS sequence"/>
</dbReference>
<dbReference type="AlphaFoldDB" id="A0A1Y2DJ35"/>
<reference evidence="3 4" key="1">
    <citation type="submission" date="2016-07" db="EMBL/GenBank/DDBJ databases">
        <title>Pervasive Adenine N6-methylation of Active Genes in Fungi.</title>
        <authorList>
            <consortium name="DOE Joint Genome Institute"/>
            <person name="Mondo S.J."/>
            <person name="Dannebaum R.O."/>
            <person name="Kuo R.C."/>
            <person name="Labutti K."/>
            <person name="Haridas S."/>
            <person name="Kuo A."/>
            <person name="Salamov A."/>
            <person name="Ahrendt S.R."/>
            <person name="Lipzen A."/>
            <person name="Sullivan W."/>
            <person name="Andreopoulos W.B."/>
            <person name="Clum A."/>
            <person name="Lindquist E."/>
            <person name="Daum C."/>
            <person name="Ramamoorthy G.K."/>
            <person name="Gryganskyi A."/>
            <person name="Culley D."/>
            <person name="Magnuson J.K."/>
            <person name="James T.Y."/>
            <person name="O'Malley M.A."/>
            <person name="Stajich J.E."/>
            <person name="Spatafora J.W."/>
            <person name="Visel A."/>
            <person name="Grigoriev I.V."/>
        </authorList>
    </citation>
    <scope>NUCLEOTIDE SEQUENCE [LARGE SCALE GENOMIC DNA]</scope>
    <source>
        <strain evidence="3 4">CBS 129021</strain>
    </source>
</reference>
<dbReference type="RefSeq" id="XP_040711914.1">
    <property type="nucleotide sequence ID" value="XM_040861060.1"/>
</dbReference>
<evidence type="ECO:0000256" key="1">
    <source>
        <dbReference type="SAM" id="MobiDB-lite"/>
    </source>
</evidence>
<keyword evidence="2" id="KW-0472">Membrane</keyword>
<comment type="caution">
    <text evidence="3">The sequence shown here is derived from an EMBL/GenBank/DDBJ whole genome shotgun (WGS) entry which is preliminary data.</text>
</comment>
<sequence length="131" mass="13616">MVGIVSSSSLGNSSSNSLDNSSGSKTGNGINPAAIVLPVIFGVMLLGLTGWYLLMKRWDPGFSLRTLVTVGKGKKNKVPAVASSWVGMRDVGAGTGTGVGAGAVSGLYAKPKDGRNVFRDEMRRQDKENQG</sequence>
<gene>
    <name evidence="3" type="ORF">BCR38DRAFT_445939</name>
</gene>
<protein>
    <submittedName>
        <fullName evidence="3">Uncharacterized protein</fullName>
    </submittedName>
</protein>
<dbReference type="GeneID" id="63777272"/>
<accession>A0A1Y2DJ35</accession>
<feature type="region of interest" description="Disordered" evidence="1">
    <location>
        <begin position="1"/>
        <end position="24"/>
    </location>
</feature>
<organism evidence="3 4">
    <name type="scientific">Pseudomassariella vexata</name>
    <dbReference type="NCBI Taxonomy" id="1141098"/>
    <lineage>
        <taxon>Eukaryota</taxon>
        <taxon>Fungi</taxon>
        <taxon>Dikarya</taxon>
        <taxon>Ascomycota</taxon>
        <taxon>Pezizomycotina</taxon>
        <taxon>Sordariomycetes</taxon>
        <taxon>Xylariomycetidae</taxon>
        <taxon>Amphisphaeriales</taxon>
        <taxon>Pseudomassariaceae</taxon>
        <taxon>Pseudomassariella</taxon>
    </lineage>
</organism>
<proteinExistence type="predicted"/>
<evidence type="ECO:0000256" key="2">
    <source>
        <dbReference type="SAM" id="Phobius"/>
    </source>
</evidence>